<gene>
    <name evidence="3" type="ORF">EJ05DRAFT_490491</name>
</gene>
<evidence type="ECO:0000256" key="2">
    <source>
        <dbReference type="SAM" id="MobiDB-lite"/>
    </source>
</evidence>
<proteinExistence type="predicted"/>
<accession>A0A6A6VT47</accession>
<evidence type="ECO:0000256" key="1">
    <source>
        <dbReference type="SAM" id="Coils"/>
    </source>
</evidence>
<organism evidence="3 4">
    <name type="scientific">Pseudovirgaria hyperparasitica</name>
    <dbReference type="NCBI Taxonomy" id="470096"/>
    <lineage>
        <taxon>Eukaryota</taxon>
        <taxon>Fungi</taxon>
        <taxon>Dikarya</taxon>
        <taxon>Ascomycota</taxon>
        <taxon>Pezizomycotina</taxon>
        <taxon>Dothideomycetes</taxon>
        <taxon>Dothideomycetes incertae sedis</taxon>
        <taxon>Acrospermales</taxon>
        <taxon>Acrospermaceae</taxon>
        <taxon>Pseudovirgaria</taxon>
    </lineage>
</organism>
<name>A0A6A6VT47_9PEZI</name>
<feature type="coiled-coil region" evidence="1">
    <location>
        <begin position="165"/>
        <end position="202"/>
    </location>
</feature>
<keyword evidence="1" id="KW-0175">Coiled coil</keyword>
<keyword evidence="4" id="KW-1185">Reference proteome</keyword>
<evidence type="ECO:0000313" key="3">
    <source>
        <dbReference type="EMBL" id="KAF2752956.1"/>
    </source>
</evidence>
<feature type="compositionally biased region" description="Polar residues" evidence="2">
    <location>
        <begin position="70"/>
        <end position="81"/>
    </location>
</feature>
<feature type="region of interest" description="Disordered" evidence="2">
    <location>
        <begin position="134"/>
        <end position="163"/>
    </location>
</feature>
<evidence type="ECO:0000313" key="4">
    <source>
        <dbReference type="Proteomes" id="UP000799437"/>
    </source>
</evidence>
<dbReference type="Proteomes" id="UP000799437">
    <property type="component" value="Unassembled WGS sequence"/>
</dbReference>
<dbReference type="AlphaFoldDB" id="A0A6A6VT47"/>
<sequence>MSHSVHFPSPSPSMTPISNAGGGDEVVIVGELEGATGQSVLSPIIKAFDAAGMQPQLSAVVSEAPAVNTVDASSNTQSDAQTAPELASRRMSASSPVSVGLQLLIPHTISALSPNPIVAKATALLKTYRGPAVQPQTSHHGINQSLPQPPSMSNTDACPTTQPDANELERTLQNMQHLEAVIQEKEKLIESLQARLDAKYATMSHPDGTSHQPTESDDPVLLDMSTVGDIAQIPWMPSHYSKPECSVQTLYAPNYILVDDLQRSDVKEYLRSHAKEIHPPELGSDGRLKQKVVWKALREDVKDMQEHVRDKILRELPALFTARDTSDGTNIRLGWTGSEMLDKNQRRKIAEALKERLGKKVQHAATKKLSAVNSKITKVVDSKITKAVTNKMSAVKQKHKSSYSS</sequence>
<feature type="region of interest" description="Disordered" evidence="2">
    <location>
        <begin position="1"/>
        <end position="21"/>
    </location>
</feature>
<dbReference type="RefSeq" id="XP_033595407.1">
    <property type="nucleotide sequence ID" value="XM_033745880.1"/>
</dbReference>
<dbReference type="EMBL" id="ML996589">
    <property type="protein sequence ID" value="KAF2752956.1"/>
    <property type="molecule type" value="Genomic_DNA"/>
</dbReference>
<feature type="region of interest" description="Disordered" evidence="2">
    <location>
        <begin position="69"/>
        <end position="88"/>
    </location>
</feature>
<dbReference type="GeneID" id="54486934"/>
<protein>
    <submittedName>
        <fullName evidence="3">Uncharacterized protein</fullName>
    </submittedName>
</protein>
<reference evidence="3" key="1">
    <citation type="journal article" date="2020" name="Stud. Mycol.">
        <title>101 Dothideomycetes genomes: a test case for predicting lifestyles and emergence of pathogens.</title>
        <authorList>
            <person name="Haridas S."/>
            <person name="Albert R."/>
            <person name="Binder M."/>
            <person name="Bloem J."/>
            <person name="Labutti K."/>
            <person name="Salamov A."/>
            <person name="Andreopoulos B."/>
            <person name="Baker S."/>
            <person name="Barry K."/>
            <person name="Bills G."/>
            <person name="Bluhm B."/>
            <person name="Cannon C."/>
            <person name="Castanera R."/>
            <person name="Culley D."/>
            <person name="Daum C."/>
            <person name="Ezra D."/>
            <person name="Gonzalez J."/>
            <person name="Henrissat B."/>
            <person name="Kuo A."/>
            <person name="Liang C."/>
            <person name="Lipzen A."/>
            <person name="Lutzoni F."/>
            <person name="Magnuson J."/>
            <person name="Mondo S."/>
            <person name="Nolan M."/>
            <person name="Ohm R."/>
            <person name="Pangilinan J."/>
            <person name="Park H.-J."/>
            <person name="Ramirez L."/>
            <person name="Alfaro M."/>
            <person name="Sun H."/>
            <person name="Tritt A."/>
            <person name="Yoshinaga Y."/>
            <person name="Zwiers L.-H."/>
            <person name="Turgeon B."/>
            <person name="Goodwin S."/>
            <person name="Spatafora J."/>
            <person name="Crous P."/>
            <person name="Grigoriev I."/>
        </authorList>
    </citation>
    <scope>NUCLEOTIDE SEQUENCE</scope>
    <source>
        <strain evidence="3">CBS 121739</strain>
    </source>
</reference>